<evidence type="ECO:0000313" key="4">
    <source>
        <dbReference type="Proteomes" id="UP000754226"/>
    </source>
</evidence>
<dbReference type="EMBL" id="JAGZCZ010000013">
    <property type="protein sequence ID" value="MBS5520523.1"/>
    <property type="molecule type" value="Genomic_DNA"/>
</dbReference>
<proteinExistence type="predicted"/>
<feature type="domain" description="Transcriptional regulator DauR-like HTH" evidence="2">
    <location>
        <begin position="201"/>
        <end position="250"/>
    </location>
</feature>
<sequence length="257" mass="28798">MAPEQLTRFTHLVEFLGMTLGPDYEIVLHEIDRPTPCVVAIANGQISGRTVGAPLTNVALDIIANKAYVKENWKMNYRGVSASGRLLRCSTFFIKNEQNELVGLLCINFDDSRFRALSSSVYSLCHPDNYVNDQPSFFSFKEIPKTILGQNNSQQPPLASNVEIIRNIELPVSNSDKQNMETFHNSIEDTAKAALNDAMPQNVDATKLSQKEKIRIIEQLDEKGIFLLKGTIPLVASTLKCSQATIYRYLSKIRSEK</sequence>
<dbReference type="PANTHER" id="PTHR35568">
    <property type="entry name" value="TRANSCRIPTIONAL REGULATOR DAUR"/>
    <property type="match status" value="1"/>
</dbReference>
<dbReference type="Pfam" id="PF13309">
    <property type="entry name" value="HTH_22"/>
    <property type="match status" value="1"/>
</dbReference>
<organism evidence="3 4">
    <name type="scientific">Acidaminococcus intestini</name>
    <dbReference type="NCBI Taxonomy" id="187327"/>
    <lineage>
        <taxon>Bacteria</taxon>
        <taxon>Bacillati</taxon>
        <taxon>Bacillota</taxon>
        <taxon>Negativicutes</taxon>
        <taxon>Acidaminococcales</taxon>
        <taxon>Acidaminococcaceae</taxon>
        <taxon>Acidaminococcus</taxon>
    </lineage>
</organism>
<dbReference type="PANTHER" id="PTHR35568:SF1">
    <property type="entry name" value="TRANSCRIPTIONAL REGULATOR DAUR"/>
    <property type="match status" value="1"/>
</dbReference>
<reference evidence="3" key="1">
    <citation type="submission" date="2021-02" db="EMBL/GenBank/DDBJ databases">
        <title>Infant gut strain persistence is associated with maternal origin, phylogeny, and functional potential including surface adhesion and iron acquisition.</title>
        <authorList>
            <person name="Lou Y.C."/>
        </authorList>
    </citation>
    <scope>NUCLEOTIDE SEQUENCE</scope>
    <source>
        <strain evidence="3">L3_106_000M1_dasL3_106_000M1_concoct_15</strain>
    </source>
</reference>
<dbReference type="Pfam" id="PF08348">
    <property type="entry name" value="PAS_6"/>
    <property type="match status" value="1"/>
</dbReference>
<dbReference type="InterPro" id="IPR039446">
    <property type="entry name" value="DauR-like"/>
</dbReference>
<evidence type="ECO:0000259" key="1">
    <source>
        <dbReference type="Pfam" id="PF08348"/>
    </source>
</evidence>
<gene>
    <name evidence="3" type="ORF">KHX13_09490</name>
</gene>
<dbReference type="AlphaFoldDB" id="A0A943I6D3"/>
<name>A0A943I6D3_9FIRM</name>
<accession>A0A943I6D3</accession>
<feature type="domain" description="YheO-like" evidence="1">
    <location>
        <begin position="6"/>
        <end position="117"/>
    </location>
</feature>
<dbReference type="RefSeq" id="WP_302014065.1">
    <property type="nucleotide sequence ID" value="NZ_CATWGP010000028.1"/>
</dbReference>
<protein>
    <submittedName>
        <fullName evidence="3">PAS domain-containing protein</fullName>
    </submittedName>
</protein>
<evidence type="ECO:0000313" key="3">
    <source>
        <dbReference type="EMBL" id="MBS5520523.1"/>
    </source>
</evidence>
<comment type="caution">
    <text evidence="3">The sequence shown here is derived from an EMBL/GenBank/DDBJ whole genome shotgun (WGS) entry which is preliminary data.</text>
</comment>
<dbReference type="InterPro" id="IPR013559">
    <property type="entry name" value="YheO"/>
</dbReference>
<dbReference type="Proteomes" id="UP000754226">
    <property type="component" value="Unassembled WGS sequence"/>
</dbReference>
<dbReference type="InterPro" id="IPR039445">
    <property type="entry name" value="DauR-like_HTH"/>
</dbReference>
<evidence type="ECO:0000259" key="2">
    <source>
        <dbReference type="Pfam" id="PF13309"/>
    </source>
</evidence>